<feature type="compositionally biased region" description="Basic and acidic residues" evidence="1">
    <location>
        <begin position="199"/>
        <end position="211"/>
    </location>
</feature>
<feature type="compositionally biased region" description="Basic and acidic residues" evidence="1">
    <location>
        <begin position="110"/>
        <end position="129"/>
    </location>
</feature>
<feature type="compositionally biased region" description="Acidic residues" evidence="1">
    <location>
        <begin position="147"/>
        <end position="157"/>
    </location>
</feature>
<dbReference type="OMA" id="TCTEERE"/>
<reference evidence="4 5" key="2">
    <citation type="submission" date="2025-04" db="UniProtKB">
        <authorList>
            <consortium name="RefSeq"/>
        </authorList>
    </citation>
    <scope>IDENTIFICATION</scope>
    <source>
        <tissue evidence="4 5">Blood</tissue>
    </source>
</reference>
<evidence type="ECO:0000313" key="3">
    <source>
        <dbReference type="Proteomes" id="UP000221080"/>
    </source>
</evidence>
<keyword evidence="4 5" id="KW-0969">Cilium</keyword>
<dbReference type="RefSeq" id="XP_017327527.1">
    <property type="nucleotide sequence ID" value="XM_017472038.3"/>
</dbReference>
<protein>
    <submittedName>
        <fullName evidence="4 5">Cilia- and flagella-associated protein 251</fullName>
    </submittedName>
</protein>
<keyword evidence="2" id="KW-0472">Membrane</keyword>
<sequence length="211" mass="24335">MMSDKNDGGSTLTILILCLILVLLVLLLLYLYKRLNNETKDEYTIQRLVFSEGGLRDRVRQGIAEVQTRIGDCIRSQPHDEEQALSNNEDGNSGREEERDEEEDAGQGQRENENKTEEKEEEHQDHDSSDDYSSIDLRERVKQNNSNEEEMKEDEQEKQEVAKDEGKRDDNKQEEDVKNEERVGLLVDLKAFSGSAIWSEEKKEETNVTAL</sequence>
<keyword evidence="4 5" id="KW-0966">Cell projection</keyword>
<name>A0A2D0RAD1_ICTPU</name>
<evidence type="ECO:0000313" key="5">
    <source>
        <dbReference type="RefSeq" id="XP_053537769.1"/>
    </source>
</evidence>
<feature type="transmembrane region" description="Helical" evidence="2">
    <location>
        <begin position="12"/>
        <end position="32"/>
    </location>
</feature>
<dbReference type="KEGG" id="ipu:108267698"/>
<dbReference type="AlphaFoldDB" id="A0A2D0RAD1"/>
<proteinExistence type="predicted"/>
<evidence type="ECO:0000256" key="1">
    <source>
        <dbReference type="SAM" id="MobiDB-lite"/>
    </source>
</evidence>
<gene>
    <name evidence="4 5" type="primary">si:ch211-119e14.1</name>
</gene>
<feature type="compositionally biased region" description="Basic and acidic residues" evidence="1">
    <location>
        <begin position="158"/>
        <end position="183"/>
    </location>
</feature>
<keyword evidence="3" id="KW-1185">Reference proteome</keyword>
<accession>A0A2D0RAD1</accession>
<evidence type="ECO:0000313" key="4">
    <source>
        <dbReference type="RefSeq" id="XP_017327527.1"/>
    </source>
</evidence>
<reference evidence="3" key="1">
    <citation type="journal article" date="2016" name="Nat. Commun.">
        <title>The channel catfish genome sequence provides insights into the evolution of scale formation in teleosts.</title>
        <authorList>
            <person name="Liu Z."/>
            <person name="Liu S."/>
            <person name="Yao J."/>
            <person name="Bao L."/>
            <person name="Zhang J."/>
            <person name="Li Y."/>
            <person name="Jiang C."/>
            <person name="Sun L."/>
            <person name="Wang R."/>
            <person name="Zhang Y."/>
            <person name="Zhou T."/>
            <person name="Zeng Q."/>
            <person name="Fu Q."/>
            <person name="Gao S."/>
            <person name="Li N."/>
            <person name="Koren S."/>
            <person name="Jiang Y."/>
            <person name="Zimin A."/>
            <person name="Xu P."/>
            <person name="Phillippy A.M."/>
            <person name="Geng X."/>
            <person name="Song L."/>
            <person name="Sun F."/>
            <person name="Li C."/>
            <person name="Wang X."/>
            <person name="Chen A."/>
            <person name="Jin Y."/>
            <person name="Yuan Z."/>
            <person name="Yang Y."/>
            <person name="Tan S."/>
            <person name="Peatman E."/>
            <person name="Lu J."/>
            <person name="Qin Z."/>
            <person name="Dunham R."/>
            <person name="Li Z."/>
            <person name="Sonstegard T."/>
            <person name="Feng J."/>
            <person name="Danzmann R.G."/>
            <person name="Schroeder S."/>
            <person name="Scheffler B."/>
            <person name="Duke M.V."/>
            <person name="Ballard L."/>
            <person name="Kucuktas H."/>
            <person name="Kaltenboeck L."/>
            <person name="Liu H."/>
            <person name="Armbruster J."/>
            <person name="Xie Y."/>
            <person name="Kirby M.L."/>
            <person name="Tian Y."/>
            <person name="Flanagan M.E."/>
            <person name="Mu W."/>
            <person name="Waldbieser G.C."/>
        </authorList>
    </citation>
    <scope>NUCLEOTIDE SEQUENCE [LARGE SCALE GENOMIC DNA]</scope>
    <source>
        <strain evidence="3">SDA103</strain>
    </source>
</reference>
<dbReference type="RefSeq" id="XP_053537769.1">
    <property type="nucleotide sequence ID" value="XM_053681794.1"/>
</dbReference>
<keyword evidence="2" id="KW-0812">Transmembrane</keyword>
<feature type="region of interest" description="Disordered" evidence="1">
    <location>
        <begin position="71"/>
        <end position="211"/>
    </location>
</feature>
<dbReference type="GeneID" id="108267698"/>
<keyword evidence="2" id="KW-1133">Transmembrane helix</keyword>
<dbReference type="OrthoDB" id="8950237at2759"/>
<dbReference type="Proteomes" id="UP000221080">
    <property type="component" value="Chromosome 7"/>
</dbReference>
<keyword evidence="4 5" id="KW-0282">Flagellum</keyword>
<evidence type="ECO:0000256" key="2">
    <source>
        <dbReference type="SAM" id="Phobius"/>
    </source>
</evidence>
<organism evidence="3 4">
    <name type="scientific">Ictalurus punctatus</name>
    <name type="common">Channel catfish</name>
    <name type="synonym">Silurus punctatus</name>
    <dbReference type="NCBI Taxonomy" id="7998"/>
    <lineage>
        <taxon>Eukaryota</taxon>
        <taxon>Metazoa</taxon>
        <taxon>Chordata</taxon>
        <taxon>Craniata</taxon>
        <taxon>Vertebrata</taxon>
        <taxon>Euteleostomi</taxon>
        <taxon>Actinopterygii</taxon>
        <taxon>Neopterygii</taxon>
        <taxon>Teleostei</taxon>
        <taxon>Ostariophysi</taxon>
        <taxon>Siluriformes</taxon>
        <taxon>Ictaluridae</taxon>
        <taxon>Ictalurus</taxon>
    </lineage>
</organism>